<reference evidence="10" key="1">
    <citation type="journal article" date="2014" name="Science">
        <title>Ancient hybridizations among the ancestral genomes of bread wheat.</title>
        <authorList>
            <consortium name="International Wheat Genome Sequencing Consortium,"/>
            <person name="Marcussen T."/>
            <person name="Sandve S.R."/>
            <person name="Heier L."/>
            <person name="Spannagl M."/>
            <person name="Pfeifer M."/>
            <person name="Jakobsen K.S."/>
            <person name="Wulff B.B."/>
            <person name="Steuernagel B."/>
            <person name="Mayer K.F."/>
            <person name="Olsen O.A."/>
        </authorList>
    </citation>
    <scope>NUCLEOTIDE SEQUENCE [LARGE SCALE GENOMIC DNA]</scope>
    <source>
        <strain evidence="10">cv. AL8/78</strain>
    </source>
</reference>
<evidence type="ECO:0000256" key="7">
    <source>
        <dbReference type="SAM" id="MobiDB-lite"/>
    </source>
</evidence>
<evidence type="ECO:0000256" key="6">
    <source>
        <dbReference type="ARBA" id="ARBA00047984"/>
    </source>
</evidence>
<keyword evidence="2" id="KW-0547">Nucleotide-binding</keyword>
<sequence length="169" mass="17765">PLSSSVSSTSLPRHQHRLLAGSRNPRRPAPMAAAASTATLSGCARAPPSTLISSPSSTRLAPFASRSRPRRLRAAAAAATLREVCSGRVPDHVLQRAEDVGYISPTEVQEQSLPVLLSGQDCILHAQTGSGKTLAYLLAVFSAIDVGRSSVQALVIVPTRELGIQVRLL</sequence>
<dbReference type="Pfam" id="PF00270">
    <property type="entry name" value="DEAD"/>
    <property type="match status" value="1"/>
</dbReference>
<evidence type="ECO:0000256" key="2">
    <source>
        <dbReference type="ARBA" id="ARBA00022741"/>
    </source>
</evidence>
<feature type="compositionally biased region" description="Low complexity" evidence="7">
    <location>
        <begin position="1"/>
        <end position="10"/>
    </location>
</feature>
<keyword evidence="10" id="KW-1185">Reference proteome</keyword>
<dbReference type="InterPro" id="IPR014001">
    <property type="entry name" value="Helicase_ATP-bd"/>
</dbReference>
<keyword evidence="4" id="KW-0347">Helicase</keyword>
<reference evidence="9" key="4">
    <citation type="submission" date="2019-03" db="UniProtKB">
        <authorList>
            <consortium name="EnsemblPlants"/>
        </authorList>
    </citation>
    <scope>IDENTIFICATION</scope>
</reference>
<dbReference type="GO" id="GO:0003723">
    <property type="term" value="F:RNA binding"/>
    <property type="evidence" value="ECO:0007669"/>
    <property type="project" value="TreeGrafter"/>
</dbReference>
<dbReference type="AlphaFoldDB" id="A0A453GW83"/>
<dbReference type="InterPro" id="IPR050547">
    <property type="entry name" value="DEAD_box_RNA_helicases"/>
</dbReference>
<keyword evidence="5" id="KW-0067">ATP-binding</keyword>
<dbReference type="EnsemblPlants" id="AET3Gv21227800.4">
    <property type="protein sequence ID" value="AET3Gv21227800.4"/>
    <property type="gene ID" value="AET3Gv21227800"/>
</dbReference>
<dbReference type="Proteomes" id="UP000015105">
    <property type="component" value="Chromosome 3D"/>
</dbReference>
<dbReference type="GO" id="GO:0005524">
    <property type="term" value="F:ATP binding"/>
    <property type="evidence" value="ECO:0007669"/>
    <property type="project" value="UniProtKB-KW"/>
</dbReference>
<evidence type="ECO:0000313" key="10">
    <source>
        <dbReference type="Proteomes" id="UP000015105"/>
    </source>
</evidence>
<dbReference type="InterPro" id="IPR011545">
    <property type="entry name" value="DEAD/DEAH_box_helicase_dom"/>
</dbReference>
<dbReference type="PANTHER" id="PTHR47963">
    <property type="entry name" value="DEAD-BOX ATP-DEPENDENT RNA HELICASE 47, MITOCHONDRIAL"/>
    <property type="match status" value="1"/>
</dbReference>
<proteinExistence type="predicted"/>
<dbReference type="Gramene" id="AET3Gv21227800.4">
    <property type="protein sequence ID" value="AET3Gv21227800.4"/>
    <property type="gene ID" value="AET3Gv21227800"/>
</dbReference>
<evidence type="ECO:0000256" key="4">
    <source>
        <dbReference type="ARBA" id="ARBA00022806"/>
    </source>
</evidence>
<dbReference type="InterPro" id="IPR027417">
    <property type="entry name" value="P-loop_NTPase"/>
</dbReference>
<feature type="region of interest" description="Disordered" evidence="7">
    <location>
        <begin position="1"/>
        <end position="40"/>
    </location>
</feature>
<keyword evidence="3" id="KW-0378">Hydrolase</keyword>
<dbReference type="SUPFAM" id="SSF52540">
    <property type="entry name" value="P-loop containing nucleoside triphosphate hydrolases"/>
    <property type="match status" value="1"/>
</dbReference>
<evidence type="ECO:0000256" key="3">
    <source>
        <dbReference type="ARBA" id="ARBA00022801"/>
    </source>
</evidence>
<dbReference type="EC" id="3.6.4.13" evidence="1"/>
<protein>
    <recommendedName>
        <fullName evidence="1">RNA helicase</fullName>
        <ecNumber evidence="1">3.6.4.13</ecNumber>
    </recommendedName>
</protein>
<comment type="catalytic activity">
    <reaction evidence="6">
        <text>ATP + H2O = ADP + phosphate + H(+)</text>
        <dbReference type="Rhea" id="RHEA:13065"/>
        <dbReference type="ChEBI" id="CHEBI:15377"/>
        <dbReference type="ChEBI" id="CHEBI:15378"/>
        <dbReference type="ChEBI" id="CHEBI:30616"/>
        <dbReference type="ChEBI" id="CHEBI:43474"/>
        <dbReference type="ChEBI" id="CHEBI:456216"/>
        <dbReference type="EC" id="3.6.4.13"/>
    </reaction>
</comment>
<reference evidence="9" key="5">
    <citation type="journal article" date="2021" name="G3 (Bethesda)">
        <title>Aegilops tauschii genome assembly Aet v5.0 features greater sequence contiguity and improved annotation.</title>
        <authorList>
            <person name="Wang L."/>
            <person name="Zhu T."/>
            <person name="Rodriguez J.C."/>
            <person name="Deal K.R."/>
            <person name="Dubcovsky J."/>
            <person name="McGuire P.E."/>
            <person name="Lux T."/>
            <person name="Spannagl M."/>
            <person name="Mayer K.F.X."/>
            <person name="Baldrich P."/>
            <person name="Meyers B.C."/>
            <person name="Huo N."/>
            <person name="Gu Y.Q."/>
            <person name="Zhou H."/>
            <person name="Devos K.M."/>
            <person name="Bennetzen J.L."/>
            <person name="Unver T."/>
            <person name="Budak H."/>
            <person name="Gulick P.J."/>
            <person name="Galiba G."/>
            <person name="Kalapos B."/>
            <person name="Nelson D.R."/>
            <person name="Li P."/>
            <person name="You F.M."/>
            <person name="Luo M.C."/>
            <person name="Dvorak J."/>
        </authorList>
    </citation>
    <scope>NUCLEOTIDE SEQUENCE [LARGE SCALE GENOMIC DNA]</scope>
    <source>
        <strain evidence="9">cv. AL8/78</strain>
    </source>
</reference>
<dbReference type="GO" id="GO:0016787">
    <property type="term" value="F:hydrolase activity"/>
    <property type="evidence" value="ECO:0007669"/>
    <property type="project" value="UniProtKB-KW"/>
</dbReference>
<dbReference type="Gene3D" id="3.40.50.300">
    <property type="entry name" value="P-loop containing nucleotide triphosphate hydrolases"/>
    <property type="match status" value="1"/>
</dbReference>
<evidence type="ECO:0000256" key="5">
    <source>
        <dbReference type="ARBA" id="ARBA00022840"/>
    </source>
</evidence>
<dbReference type="PROSITE" id="PS51192">
    <property type="entry name" value="HELICASE_ATP_BIND_1"/>
    <property type="match status" value="1"/>
</dbReference>
<evidence type="ECO:0000313" key="9">
    <source>
        <dbReference type="EnsemblPlants" id="AET3Gv21227800.4"/>
    </source>
</evidence>
<evidence type="ECO:0000259" key="8">
    <source>
        <dbReference type="PROSITE" id="PS51192"/>
    </source>
</evidence>
<dbReference type="PANTHER" id="PTHR47963:SF10">
    <property type="entry name" value="ATP-DEPENDENT RNA HELICASE DDX6_DHH1"/>
    <property type="match status" value="1"/>
</dbReference>
<dbReference type="GO" id="GO:0003724">
    <property type="term" value="F:RNA helicase activity"/>
    <property type="evidence" value="ECO:0007669"/>
    <property type="project" value="UniProtKB-EC"/>
</dbReference>
<name>A0A453GW83_AEGTS</name>
<evidence type="ECO:0000256" key="1">
    <source>
        <dbReference type="ARBA" id="ARBA00012552"/>
    </source>
</evidence>
<feature type="domain" description="Helicase ATP-binding" evidence="8">
    <location>
        <begin position="113"/>
        <end position="169"/>
    </location>
</feature>
<reference evidence="10" key="2">
    <citation type="journal article" date="2017" name="Nat. Plants">
        <title>The Aegilops tauschii genome reveals multiple impacts of transposons.</title>
        <authorList>
            <person name="Zhao G."/>
            <person name="Zou C."/>
            <person name="Li K."/>
            <person name="Wang K."/>
            <person name="Li T."/>
            <person name="Gao L."/>
            <person name="Zhang X."/>
            <person name="Wang H."/>
            <person name="Yang Z."/>
            <person name="Liu X."/>
            <person name="Jiang W."/>
            <person name="Mao L."/>
            <person name="Kong X."/>
            <person name="Jiao Y."/>
            <person name="Jia J."/>
        </authorList>
    </citation>
    <scope>NUCLEOTIDE SEQUENCE [LARGE SCALE GENOMIC DNA]</scope>
    <source>
        <strain evidence="10">cv. AL8/78</strain>
    </source>
</reference>
<organism evidence="9 10">
    <name type="scientific">Aegilops tauschii subsp. strangulata</name>
    <name type="common">Goatgrass</name>
    <dbReference type="NCBI Taxonomy" id="200361"/>
    <lineage>
        <taxon>Eukaryota</taxon>
        <taxon>Viridiplantae</taxon>
        <taxon>Streptophyta</taxon>
        <taxon>Embryophyta</taxon>
        <taxon>Tracheophyta</taxon>
        <taxon>Spermatophyta</taxon>
        <taxon>Magnoliopsida</taxon>
        <taxon>Liliopsida</taxon>
        <taxon>Poales</taxon>
        <taxon>Poaceae</taxon>
        <taxon>BOP clade</taxon>
        <taxon>Pooideae</taxon>
        <taxon>Triticodae</taxon>
        <taxon>Triticeae</taxon>
        <taxon>Triticinae</taxon>
        <taxon>Aegilops</taxon>
    </lineage>
</organism>
<reference evidence="9" key="3">
    <citation type="journal article" date="2017" name="Nature">
        <title>Genome sequence of the progenitor of the wheat D genome Aegilops tauschii.</title>
        <authorList>
            <person name="Luo M.C."/>
            <person name="Gu Y.Q."/>
            <person name="Puiu D."/>
            <person name="Wang H."/>
            <person name="Twardziok S.O."/>
            <person name="Deal K.R."/>
            <person name="Huo N."/>
            <person name="Zhu T."/>
            <person name="Wang L."/>
            <person name="Wang Y."/>
            <person name="McGuire P.E."/>
            <person name="Liu S."/>
            <person name="Long H."/>
            <person name="Ramasamy R.K."/>
            <person name="Rodriguez J.C."/>
            <person name="Van S.L."/>
            <person name="Yuan L."/>
            <person name="Wang Z."/>
            <person name="Xia Z."/>
            <person name="Xiao L."/>
            <person name="Anderson O.D."/>
            <person name="Ouyang S."/>
            <person name="Liang Y."/>
            <person name="Zimin A.V."/>
            <person name="Pertea G."/>
            <person name="Qi P."/>
            <person name="Bennetzen J.L."/>
            <person name="Dai X."/>
            <person name="Dawson M.W."/>
            <person name="Muller H.G."/>
            <person name="Kugler K."/>
            <person name="Rivarola-Duarte L."/>
            <person name="Spannagl M."/>
            <person name="Mayer K.F.X."/>
            <person name="Lu F.H."/>
            <person name="Bevan M.W."/>
            <person name="Leroy P."/>
            <person name="Li P."/>
            <person name="You F.M."/>
            <person name="Sun Q."/>
            <person name="Liu Z."/>
            <person name="Lyons E."/>
            <person name="Wicker T."/>
            <person name="Salzberg S.L."/>
            <person name="Devos K.M."/>
            <person name="Dvorak J."/>
        </authorList>
    </citation>
    <scope>NUCLEOTIDE SEQUENCE [LARGE SCALE GENOMIC DNA]</scope>
    <source>
        <strain evidence="9">cv. AL8/78</strain>
    </source>
</reference>
<accession>A0A453GW83</accession>